<dbReference type="EMBL" id="FQVL01000016">
    <property type="protein sequence ID" value="SHF34681.1"/>
    <property type="molecule type" value="Genomic_DNA"/>
</dbReference>
<dbReference type="AlphaFoldDB" id="A0A1M5AWN1"/>
<dbReference type="RefSeq" id="WP_073157695.1">
    <property type="nucleotide sequence ID" value="NZ_FQVL01000016.1"/>
</dbReference>
<gene>
    <name evidence="1" type="ORF">SAMN05444392_11647</name>
</gene>
<keyword evidence="2" id="KW-1185">Reference proteome</keyword>
<dbReference type="Proteomes" id="UP000184476">
    <property type="component" value="Unassembled WGS sequence"/>
</dbReference>
<dbReference type="OrthoDB" id="9940992at2"/>
<evidence type="ECO:0000313" key="2">
    <source>
        <dbReference type="Proteomes" id="UP000184476"/>
    </source>
</evidence>
<reference evidence="1 2" key="1">
    <citation type="submission" date="2016-11" db="EMBL/GenBank/DDBJ databases">
        <authorList>
            <person name="Jaros S."/>
            <person name="Januszkiewicz K."/>
            <person name="Wedrychowicz H."/>
        </authorList>
    </citation>
    <scope>NUCLEOTIDE SEQUENCE [LARGE SCALE GENOMIC DNA]</scope>
    <source>
        <strain evidence="1 2">DSM 44666</strain>
    </source>
</reference>
<protein>
    <submittedName>
        <fullName evidence="1">Uncharacterized protein</fullName>
    </submittedName>
</protein>
<organism evidence="1 2">
    <name type="scientific">Seinonella peptonophila</name>
    <dbReference type="NCBI Taxonomy" id="112248"/>
    <lineage>
        <taxon>Bacteria</taxon>
        <taxon>Bacillati</taxon>
        <taxon>Bacillota</taxon>
        <taxon>Bacilli</taxon>
        <taxon>Bacillales</taxon>
        <taxon>Thermoactinomycetaceae</taxon>
        <taxon>Seinonella</taxon>
    </lineage>
</organism>
<accession>A0A1M5AWN1</accession>
<sequence length="86" mass="10610">MRKLPKDQLYQLYIEDFYTYQEIAEFFRCSTETVRKNIEFFNLPKRSKGMSITRRLKMKNQELRRLLNHLYWERGMSTHMIGIISK</sequence>
<dbReference type="SUPFAM" id="SSF109709">
    <property type="entry name" value="KorB DNA-binding domain-like"/>
    <property type="match status" value="1"/>
</dbReference>
<proteinExistence type="predicted"/>
<name>A0A1M5AWN1_9BACL</name>
<evidence type="ECO:0000313" key="1">
    <source>
        <dbReference type="EMBL" id="SHF34681.1"/>
    </source>
</evidence>
<dbReference type="STRING" id="112248.SAMN05444392_11647"/>